<dbReference type="PANTHER" id="PTHR24121:SF15">
    <property type="entry name" value="ANKYRIN REPEAT PROTEIN"/>
    <property type="match status" value="1"/>
</dbReference>
<organism evidence="3 4">
    <name type="scientific">Camellia sinensis var. sinensis</name>
    <name type="common">China tea</name>
    <dbReference type="NCBI Taxonomy" id="542762"/>
    <lineage>
        <taxon>Eukaryota</taxon>
        <taxon>Viridiplantae</taxon>
        <taxon>Streptophyta</taxon>
        <taxon>Embryophyta</taxon>
        <taxon>Tracheophyta</taxon>
        <taxon>Spermatophyta</taxon>
        <taxon>Magnoliopsida</taxon>
        <taxon>eudicotyledons</taxon>
        <taxon>Gunneridae</taxon>
        <taxon>Pentapetalae</taxon>
        <taxon>asterids</taxon>
        <taxon>Ericales</taxon>
        <taxon>Theaceae</taxon>
        <taxon>Camellia</taxon>
    </lineage>
</organism>
<comment type="caution">
    <text evidence="3">The sequence shown here is derived from an EMBL/GenBank/DDBJ whole genome shotgun (WGS) entry which is preliminary data.</text>
</comment>
<dbReference type="InterPro" id="IPR036770">
    <property type="entry name" value="Ankyrin_rpt-contain_sf"/>
</dbReference>
<feature type="repeat" description="ANK" evidence="1">
    <location>
        <begin position="75"/>
        <end position="101"/>
    </location>
</feature>
<proteinExistence type="predicted"/>
<dbReference type="SMART" id="SM00248">
    <property type="entry name" value="ANK"/>
    <property type="match status" value="4"/>
</dbReference>
<feature type="region of interest" description="Disordered" evidence="2">
    <location>
        <begin position="291"/>
        <end position="320"/>
    </location>
</feature>
<name>A0A4S4DUF5_CAMSN</name>
<evidence type="ECO:0000256" key="2">
    <source>
        <dbReference type="SAM" id="MobiDB-lite"/>
    </source>
</evidence>
<accession>A0A4S4DUF5</accession>
<keyword evidence="1" id="KW-0040">ANK repeat</keyword>
<feature type="compositionally biased region" description="Acidic residues" evidence="2">
    <location>
        <begin position="293"/>
        <end position="305"/>
    </location>
</feature>
<sequence>MVSRCDVYKAASEKKPVSRQIFCNFYRENEGSTPIDERGNTVLHILCVHGNTVAIRELDKRGLLSTEHLKKCNVNGEIALHEAARFGHKEIAEIMLKKEGDGGDLNLILARNELGETPIHLAAAFGREDVFNFLKTKINDDQLRLRTGDGRTVLHAAVNGEFYNLAMSILESYPNLADKRQENGMTALNLLASKTFSFRSMWFATMDFVPWHTMKILAYHCIVPNEFDYETAGDVENPRDFNISKLKGALISKLISDPRSEIKDYRSKIENKHSWICDGILKLHRFERGTAADGDEEDDVGEEDDAARMPLTPKPATPLK</sequence>
<gene>
    <name evidence="3" type="ORF">TEA_005227</name>
</gene>
<dbReference type="AlphaFoldDB" id="A0A4S4DUF5"/>
<dbReference type="Pfam" id="PF12796">
    <property type="entry name" value="Ank_2"/>
    <property type="match status" value="1"/>
</dbReference>
<dbReference type="Proteomes" id="UP000306102">
    <property type="component" value="Unassembled WGS sequence"/>
</dbReference>
<evidence type="ECO:0000256" key="1">
    <source>
        <dbReference type="PROSITE-ProRule" id="PRU00023"/>
    </source>
</evidence>
<keyword evidence="4" id="KW-1185">Reference proteome</keyword>
<dbReference type="PROSITE" id="PS50088">
    <property type="entry name" value="ANK_REPEAT"/>
    <property type="match status" value="1"/>
</dbReference>
<dbReference type="InterPro" id="IPR002110">
    <property type="entry name" value="Ankyrin_rpt"/>
</dbReference>
<protein>
    <submittedName>
        <fullName evidence="3">Uncharacterized protein</fullName>
    </submittedName>
</protein>
<dbReference type="PANTHER" id="PTHR24121">
    <property type="entry name" value="NO MECHANORECEPTOR POTENTIAL C, ISOFORM D-RELATED"/>
    <property type="match status" value="1"/>
</dbReference>
<dbReference type="Gene3D" id="1.25.40.20">
    <property type="entry name" value="Ankyrin repeat-containing domain"/>
    <property type="match status" value="1"/>
</dbReference>
<reference evidence="3 4" key="1">
    <citation type="journal article" date="2018" name="Proc. Natl. Acad. Sci. U.S.A.">
        <title>Draft genome sequence of Camellia sinensis var. sinensis provides insights into the evolution of the tea genome and tea quality.</title>
        <authorList>
            <person name="Wei C."/>
            <person name="Yang H."/>
            <person name="Wang S."/>
            <person name="Zhao J."/>
            <person name="Liu C."/>
            <person name="Gao L."/>
            <person name="Xia E."/>
            <person name="Lu Y."/>
            <person name="Tai Y."/>
            <person name="She G."/>
            <person name="Sun J."/>
            <person name="Cao H."/>
            <person name="Tong W."/>
            <person name="Gao Q."/>
            <person name="Li Y."/>
            <person name="Deng W."/>
            <person name="Jiang X."/>
            <person name="Wang W."/>
            <person name="Chen Q."/>
            <person name="Zhang S."/>
            <person name="Li H."/>
            <person name="Wu J."/>
            <person name="Wang P."/>
            <person name="Li P."/>
            <person name="Shi C."/>
            <person name="Zheng F."/>
            <person name="Jian J."/>
            <person name="Huang B."/>
            <person name="Shan D."/>
            <person name="Shi M."/>
            <person name="Fang C."/>
            <person name="Yue Y."/>
            <person name="Li F."/>
            <person name="Li D."/>
            <person name="Wei S."/>
            <person name="Han B."/>
            <person name="Jiang C."/>
            <person name="Yin Y."/>
            <person name="Xia T."/>
            <person name="Zhang Z."/>
            <person name="Bennetzen J.L."/>
            <person name="Zhao S."/>
            <person name="Wan X."/>
        </authorList>
    </citation>
    <scope>NUCLEOTIDE SEQUENCE [LARGE SCALE GENOMIC DNA]</scope>
    <source>
        <strain evidence="4">cv. Shuchazao</strain>
        <tissue evidence="3">Leaf</tissue>
    </source>
</reference>
<evidence type="ECO:0000313" key="4">
    <source>
        <dbReference type="Proteomes" id="UP000306102"/>
    </source>
</evidence>
<dbReference type="SUPFAM" id="SSF48403">
    <property type="entry name" value="Ankyrin repeat"/>
    <property type="match status" value="1"/>
</dbReference>
<dbReference type="EMBL" id="SDRB02010408">
    <property type="protein sequence ID" value="THG06604.1"/>
    <property type="molecule type" value="Genomic_DNA"/>
</dbReference>
<dbReference type="STRING" id="542762.A0A4S4DUF5"/>
<evidence type="ECO:0000313" key="3">
    <source>
        <dbReference type="EMBL" id="THG06604.1"/>
    </source>
</evidence>
<dbReference type="PROSITE" id="PS50297">
    <property type="entry name" value="ANK_REP_REGION"/>
    <property type="match status" value="1"/>
</dbReference>